<comment type="caution">
    <text evidence="1">The sequence shown here is derived from an EMBL/GenBank/DDBJ whole genome shotgun (WGS) entry which is preliminary data.</text>
</comment>
<dbReference type="Proteomes" id="UP000006222">
    <property type="component" value="Unassembled WGS sequence"/>
</dbReference>
<organism evidence="1 2">
    <name type="scientific">Rhodopirellula baltica WH47</name>
    <dbReference type="NCBI Taxonomy" id="991778"/>
    <lineage>
        <taxon>Bacteria</taxon>
        <taxon>Pseudomonadati</taxon>
        <taxon>Planctomycetota</taxon>
        <taxon>Planctomycetia</taxon>
        <taxon>Pirellulales</taxon>
        <taxon>Pirellulaceae</taxon>
        <taxon>Rhodopirellula</taxon>
    </lineage>
</organism>
<name>F2AYI5_RHOBT</name>
<dbReference type="PATRIC" id="fig|991778.3.peg.5074"/>
<dbReference type="EMBL" id="AFAR01000240">
    <property type="protein sequence ID" value="EGF25276.1"/>
    <property type="molecule type" value="Genomic_DNA"/>
</dbReference>
<protein>
    <submittedName>
        <fullName evidence="1">Uncharacterized protein</fullName>
    </submittedName>
</protein>
<evidence type="ECO:0000313" key="1">
    <source>
        <dbReference type="EMBL" id="EGF25276.1"/>
    </source>
</evidence>
<proteinExistence type="predicted"/>
<gene>
    <name evidence="1" type="ORF">RBWH47_02791</name>
</gene>
<dbReference type="AlphaFoldDB" id="F2AYI5"/>
<reference evidence="1 2" key="1">
    <citation type="journal article" date="2013" name="Mar. Genomics">
        <title>Expression of sulfatases in Rhodopirellula baltica and the diversity of sulfatases in the genus Rhodopirellula.</title>
        <authorList>
            <person name="Wegner C.E."/>
            <person name="Richter-Heitmann T."/>
            <person name="Klindworth A."/>
            <person name="Klockow C."/>
            <person name="Richter M."/>
            <person name="Achstetter T."/>
            <person name="Glockner F.O."/>
            <person name="Harder J."/>
        </authorList>
    </citation>
    <scope>NUCLEOTIDE SEQUENCE [LARGE SCALE GENOMIC DNA]</scope>
    <source>
        <strain evidence="1 2">WH47</strain>
    </source>
</reference>
<accession>F2AYI5</accession>
<evidence type="ECO:0000313" key="2">
    <source>
        <dbReference type="Proteomes" id="UP000006222"/>
    </source>
</evidence>
<sequence length="80" mass="8843">MQLQLFGFVSVLDRRQESNSCRWISEAWCRLVAAVNLGVEKMTLSVASNDLGTQLTMLLSINFRSGCGDEGKLGVHFLPP</sequence>